<feature type="transmembrane region" description="Helical" evidence="2">
    <location>
        <begin position="6"/>
        <end position="27"/>
    </location>
</feature>
<dbReference type="eggNOG" id="ENOG5033UB3">
    <property type="taxonomic scope" value="Bacteria"/>
</dbReference>
<dbReference type="AlphaFoldDB" id="A0A1H0ARA4"/>
<dbReference type="STRING" id="211114.SAMN04489726_6225"/>
<organism evidence="3 4">
    <name type="scientific">Allokutzneria albata</name>
    <name type="common">Kibdelosporangium albatum</name>
    <dbReference type="NCBI Taxonomy" id="211114"/>
    <lineage>
        <taxon>Bacteria</taxon>
        <taxon>Bacillati</taxon>
        <taxon>Actinomycetota</taxon>
        <taxon>Actinomycetes</taxon>
        <taxon>Pseudonocardiales</taxon>
        <taxon>Pseudonocardiaceae</taxon>
        <taxon>Allokutzneria</taxon>
    </lineage>
</organism>
<reference evidence="3 4" key="1">
    <citation type="submission" date="2016-10" db="EMBL/GenBank/DDBJ databases">
        <authorList>
            <person name="de Groot N.N."/>
        </authorList>
    </citation>
    <scope>NUCLEOTIDE SEQUENCE [LARGE SCALE GENOMIC DNA]</scope>
    <source>
        <strain evidence="3 4">DSM 44149</strain>
    </source>
</reference>
<feature type="transmembrane region" description="Helical" evidence="2">
    <location>
        <begin position="48"/>
        <end position="69"/>
    </location>
</feature>
<gene>
    <name evidence="3" type="ORF">SAMN04489726_6225</name>
</gene>
<keyword evidence="2" id="KW-0812">Transmembrane</keyword>
<evidence type="ECO:0000313" key="3">
    <source>
        <dbReference type="EMBL" id="SDN35895.1"/>
    </source>
</evidence>
<protein>
    <submittedName>
        <fullName evidence="3">Uncharacterized protein</fullName>
    </submittedName>
</protein>
<dbReference type="EMBL" id="LT629701">
    <property type="protein sequence ID" value="SDN35895.1"/>
    <property type="molecule type" value="Genomic_DNA"/>
</dbReference>
<proteinExistence type="predicted"/>
<dbReference type="RefSeq" id="WP_052408274.1">
    <property type="nucleotide sequence ID" value="NZ_JOEF01000058.1"/>
</dbReference>
<dbReference type="Proteomes" id="UP000183376">
    <property type="component" value="Chromosome I"/>
</dbReference>
<keyword evidence="2" id="KW-1133">Transmembrane helix</keyword>
<evidence type="ECO:0000256" key="2">
    <source>
        <dbReference type="SAM" id="Phobius"/>
    </source>
</evidence>
<feature type="region of interest" description="Disordered" evidence="1">
    <location>
        <begin position="121"/>
        <end position="143"/>
    </location>
</feature>
<evidence type="ECO:0000256" key="1">
    <source>
        <dbReference type="SAM" id="MobiDB-lite"/>
    </source>
</evidence>
<accession>A0A1H0ARA4</accession>
<keyword evidence="4" id="KW-1185">Reference proteome</keyword>
<name>A0A1H0ARA4_ALLAB</name>
<sequence length="143" mass="15609">MEESLNTYFAFLVIGAVLVVADGQLIMRASRVYLRSAYPDEGAANSMGRMIGVLFHIITLGVLMLLSTIDIPVEGAVQQVITKLGIVLLLLGAAHAVTLSVLGNIRERQTSQRITQETNAQLEERKHDEPRPIVNPSMNGNNI</sequence>
<keyword evidence="2" id="KW-0472">Membrane</keyword>
<dbReference type="OrthoDB" id="3693726at2"/>
<feature type="transmembrane region" description="Helical" evidence="2">
    <location>
        <begin position="81"/>
        <end position="103"/>
    </location>
</feature>
<evidence type="ECO:0000313" key="4">
    <source>
        <dbReference type="Proteomes" id="UP000183376"/>
    </source>
</evidence>
<feature type="compositionally biased region" description="Basic and acidic residues" evidence="1">
    <location>
        <begin position="122"/>
        <end position="131"/>
    </location>
</feature>